<gene>
    <name evidence="4" type="ORF">E5K02_01955</name>
</gene>
<evidence type="ECO:0000313" key="4">
    <source>
        <dbReference type="EMBL" id="TGE28252.1"/>
    </source>
</evidence>
<dbReference type="InterPro" id="IPR003719">
    <property type="entry name" value="Phenazine_PhzF-like"/>
</dbReference>
<dbReference type="PANTHER" id="PTHR13774">
    <property type="entry name" value="PHENAZINE BIOSYNTHESIS PROTEIN"/>
    <property type="match status" value="1"/>
</dbReference>
<accession>A0A4Z0QHU0</accession>
<dbReference type="SUPFAM" id="SSF54506">
    <property type="entry name" value="Diaminopimelate epimerase-like"/>
    <property type="match status" value="1"/>
</dbReference>
<protein>
    <submittedName>
        <fullName evidence="4">PhzF family phenazine biosynthesis protein</fullName>
    </submittedName>
</protein>
<dbReference type="PIRSF" id="PIRSF016184">
    <property type="entry name" value="PhzC_PhzF"/>
    <property type="match status" value="1"/>
</dbReference>
<proteinExistence type="inferred from homology"/>
<comment type="similarity">
    <text evidence="1">Belongs to the PhzF family.</text>
</comment>
<name>A0A4Z0QHU0_9BACT</name>
<reference evidence="4 5" key="1">
    <citation type="submission" date="2019-04" db="EMBL/GenBank/DDBJ databases">
        <authorList>
            <person name="Feng G."/>
            <person name="Zhang J."/>
            <person name="Zhu H."/>
        </authorList>
    </citation>
    <scope>NUCLEOTIDE SEQUENCE [LARGE SCALE GENOMIC DNA]</scope>
    <source>
        <strain evidence="4 5">9PBR-1</strain>
    </source>
</reference>
<dbReference type="EMBL" id="SRMB01000001">
    <property type="protein sequence ID" value="TGE28252.1"/>
    <property type="molecule type" value="Genomic_DNA"/>
</dbReference>
<keyword evidence="5" id="KW-1185">Reference proteome</keyword>
<dbReference type="RefSeq" id="WP_135391623.1">
    <property type="nucleotide sequence ID" value="NZ_SRMB01000001.1"/>
</dbReference>
<keyword evidence="2" id="KW-0413">Isomerase</keyword>
<evidence type="ECO:0000313" key="5">
    <source>
        <dbReference type="Proteomes" id="UP000298471"/>
    </source>
</evidence>
<dbReference type="AlphaFoldDB" id="A0A4Z0QHU0"/>
<dbReference type="OrthoDB" id="9788221at2"/>
<dbReference type="Proteomes" id="UP000298471">
    <property type="component" value="Unassembled WGS sequence"/>
</dbReference>
<dbReference type="GO" id="GO:0005737">
    <property type="term" value="C:cytoplasm"/>
    <property type="evidence" value="ECO:0007669"/>
    <property type="project" value="TreeGrafter"/>
</dbReference>
<organism evidence="4 5">
    <name type="scientific">Hymenobacter metallicola</name>
    <dbReference type="NCBI Taxonomy" id="2563114"/>
    <lineage>
        <taxon>Bacteria</taxon>
        <taxon>Pseudomonadati</taxon>
        <taxon>Bacteroidota</taxon>
        <taxon>Cytophagia</taxon>
        <taxon>Cytophagales</taxon>
        <taxon>Hymenobacteraceae</taxon>
        <taxon>Hymenobacter</taxon>
    </lineage>
</organism>
<dbReference type="GO" id="GO:0016853">
    <property type="term" value="F:isomerase activity"/>
    <property type="evidence" value="ECO:0007669"/>
    <property type="project" value="UniProtKB-KW"/>
</dbReference>
<dbReference type="NCBIfam" id="TIGR00654">
    <property type="entry name" value="PhzF_family"/>
    <property type="match status" value="1"/>
</dbReference>
<evidence type="ECO:0000256" key="2">
    <source>
        <dbReference type="ARBA" id="ARBA00023235"/>
    </source>
</evidence>
<comment type="caution">
    <text evidence="4">The sequence shown here is derived from an EMBL/GenBank/DDBJ whole genome shotgun (WGS) entry which is preliminary data.</text>
</comment>
<dbReference type="Gene3D" id="3.10.310.10">
    <property type="entry name" value="Diaminopimelate Epimerase, Chain A, domain 1"/>
    <property type="match status" value="2"/>
</dbReference>
<dbReference type="PANTHER" id="PTHR13774:SF39">
    <property type="entry name" value="BIOSYNTHESIS PROTEIN, PUTATIVE-RELATED"/>
    <property type="match status" value="1"/>
</dbReference>
<evidence type="ECO:0000256" key="1">
    <source>
        <dbReference type="ARBA" id="ARBA00008270"/>
    </source>
</evidence>
<sequence>MPTYPFLLVDAFTATALGGNPCAVVLDADDLSAEAMQQLAREFNQSETAFVRRSAVAEFGVRYFTPAEEIPLAGHPTIATVTALIHTGRLTLTQPQTGLRLELLHGPIDIAVVPPQGQEPAQVWMTQRKPVFGAVHDPALVLPLFGLTPDDLEPGSLIQTVSTGTPQLMLLLRDQQALRRSHIPDPAAFARYRAGSDFFSPHLFCLGGATAAGHTFARHFGTPPDIAEDPVTGSATGGMAAYLWHHGYVSSPEFVAEQGHWMGRAGTVHVRIAGPRENIESVTIGGQGLVVVEGQLKL</sequence>
<feature type="active site" evidence="3">
    <location>
        <position position="47"/>
    </location>
</feature>
<evidence type="ECO:0000256" key="3">
    <source>
        <dbReference type="PIRSR" id="PIRSR016184-1"/>
    </source>
</evidence>
<dbReference type="Pfam" id="PF02567">
    <property type="entry name" value="PhzC-PhzF"/>
    <property type="match status" value="1"/>
</dbReference>